<dbReference type="KEGG" id="nak:EH165_06145"/>
<dbReference type="InterPro" id="IPR040612">
    <property type="entry name" value="ArsA_HSP20-like"/>
</dbReference>
<reference evidence="4 5" key="1">
    <citation type="submission" date="2018-11" db="EMBL/GenBank/DDBJ databases">
        <authorList>
            <person name="Da X."/>
        </authorList>
    </citation>
    <scope>NUCLEOTIDE SEQUENCE [LARGE SCALE GENOMIC DNA]</scope>
    <source>
        <strain evidence="4 5">S14-144</strain>
    </source>
</reference>
<evidence type="ECO:0000259" key="2">
    <source>
        <dbReference type="Pfam" id="PF02374"/>
    </source>
</evidence>
<dbReference type="CDD" id="cd02035">
    <property type="entry name" value="ArsA"/>
    <property type="match status" value="1"/>
</dbReference>
<dbReference type="PANTHER" id="PTHR10803">
    <property type="entry name" value="ARSENICAL PUMP-DRIVING ATPASE ARSENITE-TRANSLOCATING ATPASE"/>
    <property type="match status" value="1"/>
</dbReference>
<dbReference type="Proteomes" id="UP000268084">
    <property type="component" value="Chromosome"/>
</dbReference>
<organism evidence="4 5">
    <name type="scientific">Nakamurella antarctica</name>
    <dbReference type="NCBI Taxonomy" id="1902245"/>
    <lineage>
        <taxon>Bacteria</taxon>
        <taxon>Bacillati</taxon>
        <taxon>Actinomycetota</taxon>
        <taxon>Actinomycetes</taxon>
        <taxon>Nakamurellales</taxon>
        <taxon>Nakamurellaceae</taxon>
        <taxon>Nakamurella</taxon>
    </lineage>
</organism>
<dbReference type="Pfam" id="PF02374">
    <property type="entry name" value="ArsA_ATPase"/>
    <property type="match status" value="1"/>
</dbReference>
<accession>A0A3G8ZVU8</accession>
<proteinExistence type="inferred from homology"/>
<dbReference type="InterPro" id="IPR025723">
    <property type="entry name" value="ArsA/GET3_ATPase-like"/>
</dbReference>
<dbReference type="RefSeq" id="WP_124798527.1">
    <property type="nucleotide sequence ID" value="NZ_CP034170.1"/>
</dbReference>
<dbReference type="PANTHER" id="PTHR10803:SF3">
    <property type="entry name" value="ATPASE GET3"/>
    <property type="match status" value="1"/>
</dbReference>
<evidence type="ECO:0000259" key="3">
    <source>
        <dbReference type="Pfam" id="PF17886"/>
    </source>
</evidence>
<feature type="domain" description="ArsA/GET3 Anion-transporting ATPase-like" evidence="2">
    <location>
        <begin position="7"/>
        <end position="309"/>
    </location>
</feature>
<comment type="similarity">
    <text evidence="1">Belongs to the arsA ATPase family.</text>
</comment>
<dbReference type="AlphaFoldDB" id="A0A3G8ZVU8"/>
<keyword evidence="5" id="KW-1185">Reference proteome</keyword>
<protein>
    <submittedName>
        <fullName evidence="4">ArsA family ATPase</fullName>
    </submittedName>
</protein>
<dbReference type="InterPro" id="IPR016300">
    <property type="entry name" value="ATPase_ArsA/GET3"/>
</dbReference>
<dbReference type="InterPro" id="IPR008978">
    <property type="entry name" value="HSP20-like_chaperone"/>
</dbReference>
<dbReference type="InterPro" id="IPR027417">
    <property type="entry name" value="P-loop_NTPase"/>
</dbReference>
<evidence type="ECO:0000313" key="4">
    <source>
        <dbReference type="EMBL" id="AZI57791.1"/>
    </source>
</evidence>
<dbReference type="GO" id="GO:0005524">
    <property type="term" value="F:ATP binding"/>
    <property type="evidence" value="ECO:0007669"/>
    <property type="project" value="InterPro"/>
</dbReference>
<name>A0A3G8ZVU8_9ACTN</name>
<dbReference type="Gene3D" id="2.60.40.790">
    <property type="match status" value="1"/>
</dbReference>
<sequence>MSYPQVRTALFTGKGGVGKTTLAAAAAVRYSCDGFRTLIISTDLAHSLGDVLGMRLGAEPQQIPEIASGSLYATEVDTQRRFEDAWAGIRDYLVSVLAAGGLSEVAAEELVALPGAAEIIALLEVEKHARSGDFDVIVVDCAPTGETLALLALPETLAFYSERLFSAPQRLLRSLAAGFAGRGNARNLTSGEQVRDALGEVLRRLAEARLVLTQPRSGVVLVSTAERVVIAESRRALTALSLQGFRVSSVVLNRLVPAAADGEWAARMLQIQESRVEEAGQSFSHLAMFRADLRAHEPVGVPALVELAASTFAGVDPLGESTEVAPTHEFEVAGVGGVYTLTVNVPLADRGAIGLLRSGDDIVVSVGSHKRRIALPSLLQRCKTTRATVNQGQLTIEFVPDPDRWPAALKASL</sequence>
<dbReference type="Pfam" id="PF17886">
    <property type="entry name" value="ArsA_HSP20"/>
    <property type="match status" value="1"/>
</dbReference>
<evidence type="ECO:0000313" key="5">
    <source>
        <dbReference type="Proteomes" id="UP000268084"/>
    </source>
</evidence>
<reference evidence="4 5" key="2">
    <citation type="submission" date="2018-12" db="EMBL/GenBank/DDBJ databases">
        <title>Nakamurella antarcticus sp. nov., isolated from Antarctica South Shetland Islands soil.</title>
        <authorList>
            <person name="Peng F."/>
        </authorList>
    </citation>
    <scope>NUCLEOTIDE SEQUENCE [LARGE SCALE GENOMIC DNA]</scope>
    <source>
        <strain evidence="4 5">S14-144</strain>
    </source>
</reference>
<dbReference type="EMBL" id="CP034170">
    <property type="protein sequence ID" value="AZI57791.1"/>
    <property type="molecule type" value="Genomic_DNA"/>
</dbReference>
<gene>
    <name evidence="4" type="ORF">EH165_06145</name>
</gene>
<dbReference type="GO" id="GO:0016887">
    <property type="term" value="F:ATP hydrolysis activity"/>
    <property type="evidence" value="ECO:0007669"/>
    <property type="project" value="InterPro"/>
</dbReference>
<dbReference type="Gene3D" id="3.40.50.300">
    <property type="entry name" value="P-loop containing nucleotide triphosphate hydrolases"/>
    <property type="match status" value="1"/>
</dbReference>
<dbReference type="OrthoDB" id="9780677at2"/>
<feature type="domain" description="ArsA HSP20-like" evidence="3">
    <location>
        <begin position="337"/>
        <end position="398"/>
    </location>
</feature>
<evidence type="ECO:0000256" key="1">
    <source>
        <dbReference type="ARBA" id="ARBA00011040"/>
    </source>
</evidence>
<dbReference type="SUPFAM" id="SSF52540">
    <property type="entry name" value="P-loop containing nucleoside triphosphate hydrolases"/>
    <property type="match status" value="1"/>
</dbReference>
<dbReference type="NCBIfam" id="TIGR00345">
    <property type="entry name" value="GET3_arsA_TRC40"/>
    <property type="match status" value="1"/>
</dbReference>